<organism evidence="1 2">
    <name type="scientific">Paraliobacillus quinghaiensis</name>
    <dbReference type="NCBI Taxonomy" id="470815"/>
    <lineage>
        <taxon>Bacteria</taxon>
        <taxon>Bacillati</taxon>
        <taxon>Bacillota</taxon>
        <taxon>Bacilli</taxon>
        <taxon>Bacillales</taxon>
        <taxon>Bacillaceae</taxon>
        <taxon>Paraliobacillus</taxon>
    </lineage>
</organism>
<comment type="caution">
    <text evidence="1">The sequence shown here is derived from an EMBL/GenBank/DDBJ whole genome shotgun (WGS) entry which is preliminary data.</text>
</comment>
<gene>
    <name evidence="1" type="ORF">GCM10011351_03430</name>
</gene>
<proteinExistence type="predicted"/>
<keyword evidence="2" id="KW-1185">Reference proteome</keyword>
<accession>A0A917THG2</accession>
<reference evidence="1" key="1">
    <citation type="journal article" date="2014" name="Int. J. Syst. Evol. Microbiol.">
        <title>Complete genome sequence of Corynebacterium casei LMG S-19264T (=DSM 44701T), isolated from a smear-ripened cheese.</title>
        <authorList>
            <consortium name="US DOE Joint Genome Institute (JGI-PGF)"/>
            <person name="Walter F."/>
            <person name="Albersmeier A."/>
            <person name="Kalinowski J."/>
            <person name="Ruckert C."/>
        </authorList>
    </citation>
    <scope>NUCLEOTIDE SEQUENCE</scope>
    <source>
        <strain evidence="1">CGMCC 1.6333</strain>
    </source>
</reference>
<dbReference type="RefSeq" id="WP_117153087.1">
    <property type="nucleotide sequence ID" value="NZ_BMLG01000001.1"/>
</dbReference>
<dbReference type="PROSITE" id="PS51257">
    <property type="entry name" value="PROKAR_LIPOPROTEIN"/>
    <property type="match status" value="1"/>
</dbReference>
<dbReference type="EMBL" id="BMLG01000001">
    <property type="protein sequence ID" value="GGM20893.1"/>
    <property type="molecule type" value="Genomic_DNA"/>
</dbReference>
<dbReference type="Proteomes" id="UP000618460">
    <property type="component" value="Unassembled WGS sequence"/>
</dbReference>
<protein>
    <submittedName>
        <fullName evidence="1">Uncharacterized protein</fullName>
    </submittedName>
</protein>
<evidence type="ECO:0000313" key="2">
    <source>
        <dbReference type="Proteomes" id="UP000618460"/>
    </source>
</evidence>
<name>A0A917THG2_9BACI</name>
<sequence>MRKVFLSLYVGLIGVLTLGCSSTDKVSAPEMVTPDESKYSVIVTSHTENREVWQEIIDEYVDKNVVQIVTWGVNPYIEDLDIELEKNTIALVFDHKELVYTSTEPQELEDFLENKQ</sequence>
<evidence type="ECO:0000313" key="1">
    <source>
        <dbReference type="EMBL" id="GGM20893.1"/>
    </source>
</evidence>
<reference evidence="1" key="2">
    <citation type="submission" date="2020-09" db="EMBL/GenBank/DDBJ databases">
        <authorList>
            <person name="Sun Q."/>
            <person name="Zhou Y."/>
        </authorList>
    </citation>
    <scope>NUCLEOTIDE SEQUENCE</scope>
    <source>
        <strain evidence="1">CGMCC 1.6333</strain>
    </source>
</reference>
<dbReference type="AlphaFoldDB" id="A0A917THG2"/>